<organism evidence="1 2">
    <name type="scientific">Rasamsonia emersonii (strain ATCC 16479 / CBS 393.64 / IMI 116815)</name>
    <dbReference type="NCBI Taxonomy" id="1408163"/>
    <lineage>
        <taxon>Eukaryota</taxon>
        <taxon>Fungi</taxon>
        <taxon>Dikarya</taxon>
        <taxon>Ascomycota</taxon>
        <taxon>Pezizomycotina</taxon>
        <taxon>Eurotiomycetes</taxon>
        <taxon>Eurotiomycetidae</taxon>
        <taxon>Eurotiales</taxon>
        <taxon>Trichocomaceae</taxon>
        <taxon>Rasamsonia</taxon>
    </lineage>
</organism>
<comment type="caution">
    <text evidence="1">The sequence shown here is derived from an EMBL/GenBank/DDBJ whole genome shotgun (WGS) entry which is preliminary data.</text>
</comment>
<accession>A0A0F4YEU6</accession>
<gene>
    <name evidence="1" type="ORF">T310_9906</name>
</gene>
<evidence type="ECO:0000313" key="2">
    <source>
        <dbReference type="Proteomes" id="UP000053958"/>
    </source>
</evidence>
<reference evidence="1 2" key="1">
    <citation type="submission" date="2015-04" db="EMBL/GenBank/DDBJ databases">
        <authorList>
            <person name="Heijne W.H."/>
            <person name="Fedorova N.D."/>
            <person name="Nierman W.C."/>
            <person name="Vollebregt A.W."/>
            <person name="Zhao Z."/>
            <person name="Wu L."/>
            <person name="Kumar M."/>
            <person name="Stam H."/>
            <person name="van den Berg M.A."/>
            <person name="Pel H.J."/>
        </authorList>
    </citation>
    <scope>NUCLEOTIDE SEQUENCE [LARGE SCALE GENOMIC DNA]</scope>
    <source>
        <strain evidence="1 2">CBS 393.64</strain>
    </source>
</reference>
<dbReference type="RefSeq" id="XP_013323113.1">
    <property type="nucleotide sequence ID" value="XM_013467659.1"/>
</dbReference>
<dbReference type="GeneID" id="25321822"/>
<dbReference type="EMBL" id="LASV01000759">
    <property type="protein sequence ID" value="KKA16501.1"/>
    <property type="molecule type" value="Genomic_DNA"/>
</dbReference>
<sequence>MDAEMKYWNLPIITNHEVMSIQQVTETLSQGKVILPIAGDGKYHKRQRVHILGPKIGLSDEAIRGRSYRLGRCWLVSKLLGVLCNLCGIRLAG</sequence>
<keyword evidence="2" id="KW-1185">Reference proteome</keyword>
<protein>
    <submittedName>
        <fullName evidence="1">Uncharacterized protein</fullName>
    </submittedName>
</protein>
<evidence type="ECO:0000313" key="1">
    <source>
        <dbReference type="EMBL" id="KKA16501.1"/>
    </source>
</evidence>
<proteinExistence type="predicted"/>
<dbReference type="AlphaFoldDB" id="A0A0F4YEU6"/>
<name>A0A0F4YEU6_RASE3</name>
<dbReference type="Proteomes" id="UP000053958">
    <property type="component" value="Unassembled WGS sequence"/>
</dbReference>